<dbReference type="CDD" id="cd00190">
    <property type="entry name" value="Tryp_SPc"/>
    <property type="match status" value="1"/>
</dbReference>
<keyword evidence="4 6" id="KW-0720">Serine protease</keyword>
<reference evidence="9 12" key="2">
    <citation type="submission" date="2020-08" db="EMBL/GenBank/DDBJ databases">
        <title>Sequencing the genomes of 1000 actinobacteria strains.</title>
        <authorList>
            <person name="Klenk H.-P."/>
        </authorList>
    </citation>
    <scope>NUCLEOTIDE SEQUENCE [LARGE SCALE GENOMIC DNA]</scope>
    <source>
        <strain evidence="9 12">DSM 15626</strain>
    </source>
</reference>
<gene>
    <name evidence="9" type="ORF">HNR71_002825</name>
    <name evidence="10" type="ORF">HPO96_36330</name>
</gene>
<feature type="signal peptide" evidence="7">
    <location>
        <begin position="1"/>
        <end position="29"/>
    </location>
</feature>
<dbReference type="PROSITE" id="PS00134">
    <property type="entry name" value="TRYPSIN_HIS"/>
    <property type="match status" value="1"/>
</dbReference>
<feature type="chain" id="PRO_5036217995" evidence="7">
    <location>
        <begin position="30"/>
        <end position="266"/>
    </location>
</feature>
<dbReference type="PRINTS" id="PR00722">
    <property type="entry name" value="CHYMOTRYPSIN"/>
</dbReference>
<dbReference type="PANTHER" id="PTHR24276">
    <property type="entry name" value="POLYSERASE-RELATED"/>
    <property type="match status" value="1"/>
</dbReference>
<dbReference type="Proteomes" id="UP000534306">
    <property type="component" value="Unassembled WGS sequence"/>
</dbReference>
<dbReference type="InterPro" id="IPR033116">
    <property type="entry name" value="TRYPSIN_SER"/>
</dbReference>
<dbReference type="EMBL" id="JABJRC010000016">
    <property type="protein sequence ID" value="NOL45726.1"/>
    <property type="molecule type" value="Genomic_DNA"/>
</dbReference>
<dbReference type="RefSeq" id="WP_171679025.1">
    <property type="nucleotide sequence ID" value="NZ_BAAAGT010000024.1"/>
</dbReference>
<evidence type="ECO:0000256" key="2">
    <source>
        <dbReference type="ARBA" id="ARBA00022670"/>
    </source>
</evidence>
<dbReference type="InterPro" id="IPR018114">
    <property type="entry name" value="TRYPSIN_HIS"/>
</dbReference>
<dbReference type="GO" id="GO:0006508">
    <property type="term" value="P:proteolysis"/>
    <property type="evidence" value="ECO:0007669"/>
    <property type="project" value="UniProtKB-KW"/>
</dbReference>
<dbReference type="InterPro" id="IPR001314">
    <property type="entry name" value="Peptidase_S1A"/>
</dbReference>
<evidence type="ECO:0000256" key="6">
    <source>
        <dbReference type="RuleBase" id="RU363034"/>
    </source>
</evidence>
<dbReference type="Proteomes" id="UP000553957">
    <property type="component" value="Unassembled WGS sequence"/>
</dbReference>
<dbReference type="InterPro" id="IPR001254">
    <property type="entry name" value="Trypsin_dom"/>
</dbReference>
<evidence type="ECO:0000256" key="4">
    <source>
        <dbReference type="ARBA" id="ARBA00022825"/>
    </source>
</evidence>
<reference evidence="10 11" key="1">
    <citation type="submission" date="2020-05" db="EMBL/GenBank/DDBJ databases">
        <title>Genome sequence of Kribbella sandramycini ATCC 39419.</title>
        <authorList>
            <person name="Maclea K.S."/>
            <person name="Fair J.L."/>
        </authorList>
    </citation>
    <scope>NUCLEOTIDE SEQUENCE [LARGE SCALE GENOMIC DNA]</scope>
    <source>
        <strain evidence="10 11">ATCC 39419</strain>
    </source>
</reference>
<dbReference type="Pfam" id="PF00089">
    <property type="entry name" value="Trypsin"/>
    <property type="match status" value="1"/>
</dbReference>
<dbReference type="AlphaFoldDB" id="A0A7Y4P3C2"/>
<keyword evidence="7" id="KW-0732">Signal</keyword>
<dbReference type="EMBL" id="JACHKF010000001">
    <property type="protein sequence ID" value="MBB6567188.1"/>
    <property type="molecule type" value="Genomic_DNA"/>
</dbReference>
<dbReference type="GO" id="GO:0004252">
    <property type="term" value="F:serine-type endopeptidase activity"/>
    <property type="evidence" value="ECO:0007669"/>
    <property type="project" value="InterPro"/>
</dbReference>
<evidence type="ECO:0000313" key="12">
    <source>
        <dbReference type="Proteomes" id="UP000553957"/>
    </source>
</evidence>
<dbReference type="PROSITE" id="PS00135">
    <property type="entry name" value="TRYPSIN_SER"/>
    <property type="match status" value="1"/>
</dbReference>
<evidence type="ECO:0000259" key="8">
    <source>
        <dbReference type="PROSITE" id="PS50240"/>
    </source>
</evidence>
<protein>
    <submittedName>
        <fullName evidence="9 10">Serine protease</fullName>
    </submittedName>
</protein>
<feature type="domain" description="Peptidase S1" evidence="8">
    <location>
        <begin position="40"/>
        <end position="266"/>
    </location>
</feature>
<evidence type="ECO:0000256" key="1">
    <source>
        <dbReference type="ARBA" id="ARBA00007664"/>
    </source>
</evidence>
<proteinExistence type="inferred from homology"/>
<evidence type="ECO:0000313" key="10">
    <source>
        <dbReference type="EMBL" id="NOL45726.1"/>
    </source>
</evidence>
<evidence type="ECO:0000313" key="9">
    <source>
        <dbReference type="EMBL" id="MBB6567188.1"/>
    </source>
</evidence>
<evidence type="ECO:0000256" key="7">
    <source>
        <dbReference type="SAM" id="SignalP"/>
    </source>
</evidence>
<name>A0A7Y4P3C2_9ACTN</name>
<evidence type="ECO:0000256" key="5">
    <source>
        <dbReference type="ARBA" id="ARBA00023157"/>
    </source>
</evidence>
<dbReference type="InterPro" id="IPR009003">
    <property type="entry name" value="Peptidase_S1_PA"/>
</dbReference>
<keyword evidence="3 6" id="KW-0378">Hydrolase</keyword>
<dbReference type="PANTHER" id="PTHR24276:SF98">
    <property type="entry name" value="FI18310P1-RELATED"/>
    <property type="match status" value="1"/>
</dbReference>
<keyword evidence="5" id="KW-1015">Disulfide bond</keyword>
<dbReference type="FunFam" id="2.40.10.10:FF:000036">
    <property type="entry name" value="Trypsin beta"/>
    <property type="match status" value="1"/>
</dbReference>
<comment type="similarity">
    <text evidence="1">Belongs to the peptidase S1 family.</text>
</comment>
<evidence type="ECO:0000313" key="11">
    <source>
        <dbReference type="Proteomes" id="UP000534306"/>
    </source>
</evidence>
<keyword evidence="2 6" id="KW-0645">Protease</keyword>
<accession>A0A7Y4P3C2</accession>
<dbReference type="InterPro" id="IPR043504">
    <property type="entry name" value="Peptidase_S1_PA_chymotrypsin"/>
</dbReference>
<comment type="caution">
    <text evidence="10">The sequence shown here is derived from an EMBL/GenBank/DDBJ whole genome shotgun (WGS) entry which is preliminary data.</text>
</comment>
<organism evidence="10 11">
    <name type="scientific">Kribbella sandramycini</name>
    <dbReference type="NCBI Taxonomy" id="60450"/>
    <lineage>
        <taxon>Bacteria</taxon>
        <taxon>Bacillati</taxon>
        <taxon>Actinomycetota</taxon>
        <taxon>Actinomycetes</taxon>
        <taxon>Propionibacteriales</taxon>
        <taxon>Kribbellaceae</taxon>
        <taxon>Kribbella</taxon>
    </lineage>
</organism>
<dbReference type="Gene3D" id="2.40.10.10">
    <property type="entry name" value="Trypsin-like serine proteases"/>
    <property type="match status" value="2"/>
</dbReference>
<dbReference type="SMART" id="SM00020">
    <property type="entry name" value="Tryp_SPc"/>
    <property type="match status" value="1"/>
</dbReference>
<keyword evidence="11" id="KW-1185">Reference proteome</keyword>
<sequence length="266" mass="26800">MTGRLQLVRVLVAAGAVLAASLGAVTATAAPSPDGPKTRIVGGEKANTADTPWAVALNNSGSPSPSGQWCGSTLVKADKLVTAAHCVSGYDVATFTAIQGLDVLTDPGGKKSKISSVWIHPDYGQKAGHDVAVLTLATPFTGVPTLPLETEAAADKVGAAAVVYGWGETEGSGPKDTFQKVDAPVLGDEYCAKAYADEGFSGPDEICGGFEQGGKDSCQGDSGGPLVLNGRLFGVVSWGVGCADAGNPGVYAEVATYAATLQEQIG</sequence>
<evidence type="ECO:0000256" key="3">
    <source>
        <dbReference type="ARBA" id="ARBA00022801"/>
    </source>
</evidence>
<dbReference type="InterPro" id="IPR050430">
    <property type="entry name" value="Peptidase_S1"/>
</dbReference>
<dbReference type="SUPFAM" id="SSF50494">
    <property type="entry name" value="Trypsin-like serine proteases"/>
    <property type="match status" value="1"/>
</dbReference>
<dbReference type="PROSITE" id="PS50240">
    <property type="entry name" value="TRYPSIN_DOM"/>
    <property type="match status" value="1"/>
</dbReference>